<dbReference type="GO" id="GO:0008270">
    <property type="term" value="F:zinc ion binding"/>
    <property type="evidence" value="ECO:0007669"/>
    <property type="project" value="TreeGrafter"/>
</dbReference>
<reference evidence="10" key="1">
    <citation type="submission" date="2021-02" db="EMBL/GenBank/DDBJ databases">
        <title>Comparative genomics reveals that relaxation of natural selection precedes convergent phenotypic evolution of cavefish.</title>
        <authorList>
            <person name="Peng Z."/>
        </authorList>
    </citation>
    <scope>NUCLEOTIDE SEQUENCE</scope>
    <source>
        <tissue evidence="10">Muscle</tissue>
    </source>
</reference>
<dbReference type="GO" id="GO:0098560">
    <property type="term" value="C:cytoplasmic side of late endosome membrane"/>
    <property type="evidence" value="ECO:0007669"/>
    <property type="project" value="TreeGrafter"/>
</dbReference>
<dbReference type="AlphaFoldDB" id="A0A9W7T2R8"/>
<comment type="subcellular location">
    <subcellularLocation>
        <location evidence="1">Endosome membrane</location>
        <topology evidence="1">Peripheral membrane protein</topology>
        <orientation evidence="1">Cytoplasmic side</orientation>
    </subcellularLocation>
    <subcellularLocation>
        <location evidence="2">Late endosome membrane</location>
    </subcellularLocation>
    <subcellularLocation>
        <location evidence="3">Lysosome membrane</location>
        <topology evidence="3">Peripheral membrane protein</topology>
        <orientation evidence="3">Cytoplasmic side</orientation>
    </subcellularLocation>
</comment>
<evidence type="ECO:0000256" key="8">
    <source>
        <dbReference type="SAM" id="MobiDB-lite"/>
    </source>
</evidence>
<evidence type="ECO:0000256" key="3">
    <source>
        <dbReference type="ARBA" id="ARBA00004630"/>
    </source>
</evidence>
<dbReference type="EMBL" id="JAFHDT010000109">
    <property type="protein sequence ID" value="KAI7790465.1"/>
    <property type="molecule type" value="Genomic_DNA"/>
</dbReference>
<dbReference type="InterPro" id="IPR006629">
    <property type="entry name" value="LITAF"/>
</dbReference>
<dbReference type="Pfam" id="PF10601">
    <property type="entry name" value="zf-LITAF-like"/>
    <property type="match status" value="1"/>
</dbReference>
<evidence type="ECO:0000256" key="6">
    <source>
        <dbReference type="ARBA" id="ARBA00022833"/>
    </source>
</evidence>
<keyword evidence="7" id="KW-0472">Membrane</keyword>
<evidence type="ECO:0000256" key="2">
    <source>
        <dbReference type="ARBA" id="ARBA00004414"/>
    </source>
</evidence>
<dbReference type="PROSITE" id="PS51837">
    <property type="entry name" value="LITAF"/>
    <property type="match status" value="1"/>
</dbReference>
<dbReference type="SMART" id="SM00714">
    <property type="entry name" value="LITAF"/>
    <property type="match status" value="1"/>
</dbReference>
<feature type="domain" description="LITAF" evidence="9">
    <location>
        <begin position="64"/>
        <end position="145"/>
    </location>
</feature>
<evidence type="ECO:0000256" key="4">
    <source>
        <dbReference type="ARBA" id="ARBA00005975"/>
    </source>
</evidence>
<dbReference type="GO" id="GO:0098574">
    <property type="term" value="C:cytoplasmic side of lysosomal membrane"/>
    <property type="evidence" value="ECO:0007669"/>
    <property type="project" value="TreeGrafter"/>
</dbReference>
<dbReference type="PANTHER" id="PTHR23292:SF46">
    <property type="entry name" value="LIPOPOLYSACCHARIDE-INDUCED TUMOR NECROSIS FACTOR-ALPHA FACTOR HOMOLOG"/>
    <property type="match status" value="1"/>
</dbReference>
<feature type="compositionally biased region" description="Polar residues" evidence="8">
    <location>
        <begin position="14"/>
        <end position="38"/>
    </location>
</feature>
<evidence type="ECO:0000313" key="10">
    <source>
        <dbReference type="EMBL" id="KAI7790465.1"/>
    </source>
</evidence>
<dbReference type="Proteomes" id="UP001059041">
    <property type="component" value="Unassembled WGS sequence"/>
</dbReference>
<evidence type="ECO:0000256" key="7">
    <source>
        <dbReference type="ARBA" id="ARBA00023136"/>
    </source>
</evidence>
<evidence type="ECO:0000259" key="9">
    <source>
        <dbReference type="PROSITE" id="PS51837"/>
    </source>
</evidence>
<keyword evidence="6" id="KW-0862">Zinc</keyword>
<evidence type="ECO:0000256" key="1">
    <source>
        <dbReference type="ARBA" id="ARBA00004125"/>
    </source>
</evidence>
<sequence>MEKESTSPLYPGPQATQASVNFPGQQTAYTTQADPSNSLYPPPPPYGLGGLPTNVQQPMAVPVVTQVVVMPTLTEVPGRIICPHCHQDIITETEHLNGLLTWLICGTLAVFVCWPCCCIPFCVDACKDVKHSCPNCKNVIRLYKRV</sequence>
<keyword evidence="5" id="KW-0479">Metal-binding</keyword>
<dbReference type="OrthoDB" id="4713066at2759"/>
<accession>A0A9W7T2R8</accession>
<feature type="region of interest" description="Disordered" evidence="8">
    <location>
        <begin position="1"/>
        <end position="52"/>
    </location>
</feature>
<dbReference type="GO" id="GO:0005634">
    <property type="term" value="C:nucleus"/>
    <property type="evidence" value="ECO:0007669"/>
    <property type="project" value="TreeGrafter"/>
</dbReference>
<evidence type="ECO:0000313" key="11">
    <source>
        <dbReference type="Proteomes" id="UP001059041"/>
    </source>
</evidence>
<dbReference type="PANTHER" id="PTHR23292">
    <property type="entry name" value="LIPOPOLYSACCHARIDE-INDUCED TUMOR NECROSIS FACTOR-ALPHA FACTOR"/>
    <property type="match status" value="1"/>
</dbReference>
<comment type="similarity">
    <text evidence="4">Belongs to the CDIP1/LITAF family.</text>
</comment>
<organism evidence="10 11">
    <name type="scientific">Triplophysa rosa</name>
    <name type="common">Cave loach</name>
    <dbReference type="NCBI Taxonomy" id="992332"/>
    <lineage>
        <taxon>Eukaryota</taxon>
        <taxon>Metazoa</taxon>
        <taxon>Chordata</taxon>
        <taxon>Craniata</taxon>
        <taxon>Vertebrata</taxon>
        <taxon>Euteleostomi</taxon>
        <taxon>Actinopterygii</taxon>
        <taxon>Neopterygii</taxon>
        <taxon>Teleostei</taxon>
        <taxon>Ostariophysi</taxon>
        <taxon>Cypriniformes</taxon>
        <taxon>Nemacheilidae</taxon>
        <taxon>Triplophysa</taxon>
    </lineage>
</organism>
<comment type="caution">
    <text evidence="10">The sequence shown here is derived from an EMBL/GenBank/DDBJ whole genome shotgun (WGS) entry which is preliminary data.</text>
</comment>
<keyword evidence="11" id="KW-1185">Reference proteome</keyword>
<protein>
    <submittedName>
        <fullName evidence="10">Lipopolysaccharide-induced tumor necrosis factor-alpha factor-like</fullName>
    </submittedName>
</protein>
<proteinExistence type="inferred from homology"/>
<gene>
    <name evidence="10" type="ORF">IRJ41_001426</name>
</gene>
<name>A0A9W7T2R8_TRIRA</name>
<evidence type="ECO:0000256" key="5">
    <source>
        <dbReference type="ARBA" id="ARBA00022723"/>
    </source>
</evidence>
<dbReference type="InterPro" id="IPR037519">
    <property type="entry name" value="LITAF_fam"/>
</dbReference>